<dbReference type="InterPro" id="IPR029068">
    <property type="entry name" value="Glyas_Bleomycin-R_OHBP_Dase"/>
</dbReference>
<protein>
    <recommendedName>
        <fullName evidence="3">VOC domain-containing protein</fullName>
    </recommendedName>
</protein>
<gene>
    <name evidence="1" type="ORF">FHS99_003293</name>
</gene>
<name>A0A7W9F2W6_9SPHN</name>
<evidence type="ECO:0000313" key="2">
    <source>
        <dbReference type="Proteomes" id="UP000546701"/>
    </source>
</evidence>
<sequence length="88" mass="9720">MSLNAQARSSPHPNYSHIVFAVEEADSTSLSARLNAECGIWQQDRSEGASTYFLDPDGHKLGIHVGSLQSRLQHYRENPANGVRVLDN</sequence>
<dbReference type="Proteomes" id="UP000546701">
    <property type="component" value="Unassembled WGS sequence"/>
</dbReference>
<comment type="caution">
    <text evidence="1">The sequence shown here is derived from an EMBL/GenBank/DDBJ whole genome shotgun (WGS) entry which is preliminary data.</text>
</comment>
<dbReference type="AlphaFoldDB" id="A0A7W9F2W6"/>
<keyword evidence="2" id="KW-1185">Reference proteome</keyword>
<evidence type="ECO:0008006" key="3">
    <source>
        <dbReference type="Google" id="ProtNLM"/>
    </source>
</evidence>
<reference evidence="1 2" key="1">
    <citation type="submission" date="2020-08" db="EMBL/GenBank/DDBJ databases">
        <title>Genomic Encyclopedia of Type Strains, Phase IV (KMG-IV): sequencing the most valuable type-strain genomes for metagenomic binning, comparative biology and taxonomic classification.</title>
        <authorList>
            <person name="Goeker M."/>
        </authorList>
    </citation>
    <scope>NUCLEOTIDE SEQUENCE [LARGE SCALE GENOMIC DNA]</scope>
    <source>
        <strain evidence="1 2">DSM 103336</strain>
    </source>
</reference>
<proteinExistence type="predicted"/>
<organism evidence="1 2">
    <name type="scientific">Sphingomonas prati</name>
    <dbReference type="NCBI Taxonomy" id="1843237"/>
    <lineage>
        <taxon>Bacteria</taxon>
        <taxon>Pseudomonadati</taxon>
        <taxon>Pseudomonadota</taxon>
        <taxon>Alphaproteobacteria</taxon>
        <taxon>Sphingomonadales</taxon>
        <taxon>Sphingomonadaceae</taxon>
        <taxon>Sphingomonas</taxon>
    </lineage>
</organism>
<evidence type="ECO:0000313" key="1">
    <source>
        <dbReference type="EMBL" id="MBB5730786.1"/>
    </source>
</evidence>
<dbReference type="EMBL" id="JACIJR010000009">
    <property type="protein sequence ID" value="MBB5730786.1"/>
    <property type="molecule type" value="Genomic_DNA"/>
</dbReference>
<accession>A0A7W9F2W6</accession>
<dbReference type="SUPFAM" id="SSF54593">
    <property type="entry name" value="Glyoxalase/Bleomycin resistance protein/Dihydroxybiphenyl dioxygenase"/>
    <property type="match status" value="1"/>
</dbReference>
<dbReference type="Gene3D" id="3.10.180.10">
    <property type="entry name" value="2,3-Dihydroxybiphenyl 1,2-Dioxygenase, domain 1"/>
    <property type="match status" value="1"/>
</dbReference>